<dbReference type="EMBL" id="CP003923">
    <property type="protein sequence ID" value="AIC94438.1"/>
    <property type="molecule type" value="Genomic_DNA"/>
</dbReference>
<dbReference type="GO" id="GO:0005737">
    <property type="term" value="C:cytoplasm"/>
    <property type="evidence" value="ECO:0007669"/>
    <property type="project" value="UniProtKB-ARBA"/>
</dbReference>
<evidence type="ECO:0008006" key="7">
    <source>
        <dbReference type="Google" id="ProtNLM"/>
    </source>
</evidence>
<dbReference type="eggNOG" id="ENOG50331SS">
    <property type="taxonomic scope" value="Bacteria"/>
</dbReference>
<name>A0A060M1L4_9BACI</name>
<dbReference type="KEGG" id="ble:BleG1_1860"/>
<dbReference type="InterPro" id="IPR038261">
    <property type="entry name" value="GPP34-like_sf"/>
</dbReference>
<organism evidence="5 6">
    <name type="scientific">Shouchella lehensis G1</name>
    <dbReference type="NCBI Taxonomy" id="1246626"/>
    <lineage>
        <taxon>Bacteria</taxon>
        <taxon>Bacillati</taxon>
        <taxon>Bacillota</taxon>
        <taxon>Bacilli</taxon>
        <taxon>Bacillales</taxon>
        <taxon>Bacillaceae</taxon>
        <taxon>Shouchella</taxon>
    </lineage>
</organism>
<dbReference type="PATRIC" id="fig|1246626.3.peg.1855"/>
<dbReference type="OrthoDB" id="2938640at2"/>
<dbReference type="HOGENOM" id="CLU_1192875_0_0_9"/>
<dbReference type="InterPro" id="IPR008628">
    <property type="entry name" value="GPP34-like"/>
</dbReference>
<proteinExistence type="predicted"/>
<dbReference type="Gene3D" id="1.10.3630.10">
    <property type="entry name" value="yeast vps74-n-term truncation variant domain like"/>
    <property type="match status" value="1"/>
</dbReference>
<evidence type="ECO:0000256" key="3">
    <source>
        <dbReference type="ARBA" id="ARBA00023121"/>
    </source>
</evidence>
<dbReference type="RefSeq" id="WP_038479833.1">
    <property type="nucleotide sequence ID" value="NZ_CP003923.1"/>
</dbReference>
<dbReference type="Proteomes" id="UP000027142">
    <property type="component" value="Chromosome"/>
</dbReference>
<gene>
    <name evidence="5" type="ORF">BleG1_1860</name>
</gene>
<evidence type="ECO:0000256" key="4">
    <source>
        <dbReference type="ARBA" id="ARBA00023136"/>
    </source>
</evidence>
<protein>
    <recommendedName>
        <fullName evidence="7">Golgi phosphoprotein 3</fullName>
    </recommendedName>
</protein>
<keyword evidence="2" id="KW-0333">Golgi apparatus</keyword>
<dbReference type="STRING" id="1246626.BleG1_1860"/>
<comment type="subcellular location">
    <subcellularLocation>
        <location evidence="1">Golgi apparatus membrane</location>
        <topology evidence="1">Peripheral membrane protein</topology>
        <orientation evidence="1">Cytoplasmic side</orientation>
    </subcellularLocation>
</comment>
<dbReference type="AlphaFoldDB" id="A0A060M1L4"/>
<keyword evidence="3" id="KW-0446">Lipid-binding</keyword>
<keyword evidence="6" id="KW-1185">Reference proteome</keyword>
<dbReference type="Pfam" id="PF05719">
    <property type="entry name" value="GPP34"/>
    <property type="match status" value="1"/>
</dbReference>
<evidence type="ECO:0000256" key="2">
    <source>
        <dbReference type="ARBA" id="ARBA00023034"/>
    </source>
</evidence>
<dbReference type="GO" id="GO:0070273">
    <property type="term" value="F:phosphatidylinositol-4-phosphate binding"/>
    <property type="evidence" value="ECO:0007669"/>
    <property type="project" value="InterPro"/>
</dbReference>
<evidence type="ECO:0000313" key="6">
    <source>
        <dbReference type="Proteomes" id="UP000027142"/>
    </source>
</evidence>
<evidence type="ECO:0000313" key="5">
    <source>
        <dbReference type="EMBL" id="AIC94438.1"/>
    </source>
</evidence>
<dbReference type="GO" id="GO:0012505">
    <property type="term" value="C:endomembrane system"/>
    <property type="evidence" value="ECO:0007669"/>
    <property type="project" value="UniProtKB-ARBA"/>
</dbReference>
<evidence type="ECO:0000256" key="1">
    <source>
        <dbReference type="ARBA" id="ARBA00004255"/>
    </source>
</evidence>
<sequence length="232" mass="26147">MHLLAEQLFVLSLDPHKKKPYARSAASLSYGLAAAILTDLLVDSLIEVRHKKIVPLSKRAADPLLEETLMLMNNSKPKTPEYWVTALPSKLDNIQHTIARKLENSTILTVNKKYILGLFPSFTYECKQENLIPIVRERFVTILEKANQQEPLNKNEERHLMLLSLLHSSKLVDVVFTDRNEAKKIEKRVKHLNKNLPLSKSVKMATEFIDTSITMALATAVVTSTTSSSSDA</sequence>
<keyword evidence="4" id="KW-0472">Membrane</keyword>
<reference evidence="5 6" key="1">
    <citation type="journal article" date="2014" name="Gene">
        <title>A comparative genomic analysis of the alkalitolerant soil bacterium Bacillus lehensis G1.</title>
        <authorList>
            <person name="Noor Y.M."/>
            <person name="Samsulrizal N.H."/>
            <person name="Jema'on N.A."/>
            <person name="Low K.O."/>
            <person name="Ramli A.N."/>
            <person name="Alias N.I."/>
            <person name="Damis S.I."/>
            <person name="Fuzi S.F."/>
            <person name="Isa M.N."/>
            <person name="Murad A.M."/>
            <person name="Raih M.F."/>
            <person name="Bakar F.D."/>
            <person name="Najimudin N."/>
            <person name="Mahadi N.M."/>
            <person name="Illias R.M."/>
        </authorList>
    </citation>
    <scope>NUCLEOTIDE SEQUENCE [LARGE SCALE GENOMIC DNA]</scope>
    <source>
        <strain evidence="5 6">G1</strain>
    </source>
</reference>
<accession>A0A060M1L4</accession>